<feature type="domain" description="HTH tetR-type" evidence="5">
    <location>
        <begin position="7"/>
        <end position="67"/>
    </location>
</feature>
<evidence type="ECO:0000313" key="7">
    <source>
        <dbReference type="Proteomes" id="UP000663629"/>
    </source>
</evidence>
<gene>
    <name evidence="6" type="ORF">JWJ88_11310</name>
</gene>
<evidence type="ECO:0000256" key="3">
    <source>
        <dbReference type="ARBA" id="ARBA00023163"/>
    </source>
</evidence>
<proteinExistence type="predicted"/>
<evidence type="ECO:0000256" key="4">
    <source>
        <dbReference type="PROSITE-ProRule" id="PRU00335"/>
    </source>
</evidence>
<feature type="DNA-binding region" description="H-T-H motif" evidence="4">
    <location>
        <begin position="30"/>
        <end position="49"/>
    </location>
</feature>
<dbReference type="InterPro" id="IPR009057">
    <property type="entry name" value="Homeodomain-like_sf"/>
</dbReference>
<reference evidence="6 7" key="1">
    <citation type="submission" date="2021-02" db="EMBL/GenBank/DDBJ databases">
        <title>Paracoccus methylovroum sp.nov., a new methanol and methylamine utilizing methylotrophic denitrifer.</title>
        <authorList>
            <person name="Timsy T."/>
            <person name="Behrendt U."/>
            <person name="Ulrich A."/>
            <person name="Spanner T."/>
            <person name="Foesel B.U."/>
            <person name="Horn M.A."/>
            <person name="Kolb S."/>
        </authorList>
    </citation>
    <scope>NUCLEOTIDE SEQUENCE [LARGE SCALE GENOMIC DNA]</scope>
    <source>
        <strain evidence="6 7">H4-D09</strain>
        <plasmid evidence="6 7">p1</plasmid>
    </source>
</reference>
<dbReference type="InterPro" id="IPR050109">
    <property type="entry name" value="HTH-type_TetR-like_transc_reg"/>
</dbReference>
<dbReference type="Pfam" id="PF09209">
    <property type="entry name" value="CecR_C"/>
    <property type="match status" value="1"/>
</dbReference>
<dbReference type="EMBL" id="CP070369">
    <property type="protein sequence ID" value="QRZ14475.1"/>
    <property type="molecule type" value="Genomic_DNA"/>
</dbReference>
<keyword evidence="3" id="KW-0804">Transcription</keyword>
<accession>A0ABX7JK36</accession>
<dbReference type="SUPFAM" id="SSF48498">
    <property type="entry name" value="Tetracyclin repressor-like, C-terminal domain"/>
    <property type="match status" value="1"/>
</dbReference>
<evidence type="ECO:0000313" key="6">
    <source>
        <dbReference type="EMBL" id="QRZ14475.1"/>
    </source>
</evidence>
<evidence type="ECO:0000259" key="5">
    <source>
        <dbReference type="PROSITE" id="PS50977"/>
    </source>
</evidence>
<dbReference type="InterPro" id="IPR001647">
    <property type="entry name" value="HTH_TetR"/>
</dbReference>
<keyword evidence="6" id="KW-0614">Plasmid</keyword>
<dbReference type="Pfam" id="PF00440">
    <property type="entry name" value="TetR_N"/>
    <property type="match status" value="1"/>
</dbReference>
<dbReference type="PANTHER" id="PTHR30055:SF234">
    <property type="entry name" value="HTH-TYPE TRANSCRIPTIONAL REGULATOR BETI"/>
    <property type="match status" value="1"/>
</dbReference>
<dbReference type="Gene3D" id="1.10.357.10">
    <property type="entry name" value="Tetracycline Repressor, domain 2"/>
    <property type="match status" value="1"/>
</dbReference>
<evidence type="ECO:0000256" key="1">
    <source>
        <dbReference type="ARBA" id="ARBA00023015"/>
    </source>
</evidence>
<dbReference type="InterPro" id="IPR036271">
    <property type="entry name" value="Tet_transcr_reg_TetR-rel_C_sf"/>
</dbReference>
<keyword evidence="2 4" id="KW-0238">DNA-binding</keyword>
<dbReference type="Gene3D" id="1.10.10.60">
    <property type="entry name" value="Homeodomain-like"/>
    <property type="match status" value="1"/>
</dbReference>
<protein>
    <submittedName>
        <fullName evidence="6">CerR family C-terminal domain-containing protein</fullName>
    </submittedName>
</protein>
<keyword evidence="1" id="KW-0805">Transcription regulation</keyword>
<evidence type="ECO:0000256" key="2">
    <source>
        <dbReference type="ARBA" id="ARBA00023125"/>
    </source>
</evidence>
<keyword evidence="7" id="KW-1185">Reference proteome</keyword>
<dbReference type="SUPFAM" id="SSF46689">
    <property type="entry name" value="Homeodomain-like"/>
    <property type="match status" value="1"/>
</dbReference>
<geneLocation type="plasmid" evidence="6 7">
    <name>p1</name>
</geneLocation>
<dbReference type="PROSITE" id="PS50977">
    <property type="entry name" value="HTH_TETR_2"/>
    <property type="match status" value="1"/>
</dbReference>
<dbReference type="InterPro" id="IPR015292">
    <property type="entry name" value="Tscrpt_reg_YbiH_C"/>
</dbReference>
<dbReference type="Proteomes" id="UP000663629">
    <property type="component" value="Plasmid p1"/>
</dbReference>
<dbReference type="PANTHER" id="PTHR30055">
    <property type="entry name" value="HTH-TYPE TRANSCRIPTIONAL REGULATOR RUTR"/>
    <property type="match status" value="1"/>
</dbReference>
<sequence>MVIMDAHPTRISLVHAAMQQFGRSGFEAASTRTIAARAGTNISSIAYHFGGKDGLRLACADAVAGRIAQVARPLPVLQGDLDPRSARLALRRLMRRIVTFLIISPEASDAVAFVLRELAQPDSPVLDRLYPTLVEPRHRALCALWSAATGQPAESEDVKLAVFSLVGQVIYFRVAAPIVQRRMGWQRYSRPEARAITRRMLANLDRMIGGADG</sequence>
<organism evidence="6 7">
    <name type="scientific">Paracoccus methylovorus</name>
    <dbReference type="NCBI Taxonomy" id="2812658"/>
    <lineage>
        <taxon>Bacteria</taxon>
        <taxon>Pseudomonadati</taxon>
        <taxon>Pseudomonadota</taxon>
        <taxon>Alphaproteobacteria</taxon>
        <taxon>Rhodobacterales</taxon>
        <taxon>Paracoccaceae</taxon>
        <taxon>Paracoccus</taxon>
    </lineage>
</organism>
<name>A0ABX7JK36_9RHOB</name>